<accession>A0A0C9WDF5</accession>
<sequence>MLAPTLTPSFDGLHLKDGVSVQCNRFVDLPTELITAILLRTDYLLLRSDADPDTLPQICRRFKDIIDTSVELQYHIELALDGMMDGPPSPLSTGERLSRLRSLRSSWSTLSWKSKVTVPMPGACYAYEFVGGVFCKTHNIQQHPRIGSRQFSATWLPSSHDPGHTLVREDLGLPTRDFAMDPSQDLIILFRGAEEIALPLVVVSGTLELHIRTISTNNDHPGARLPILRTPVSFPVTSAFIQIVDDIVGMLYCVDPDSPRITLWNWKTGELVVDRSSLNLPPATWDFSFIDSHSIFATCGSRTGSIEIFTFSCDTTSSGASEPGQQPLVHIASLRLPAILPFVRVFNLGTHTGPFLASCPPGKPFTASNEDRIHVLTAQYINPRPTEGPRNRPKFCVFFHNRMLEGYIGRHAEQEDNGGIPVVIPWEEWGPANTRFLPHNGTFQWLRWAFTLDVHPISSASIEYVHGQRVIVPSLVEQGKSRMQVLDFNIRNTPRQNCYTNSSSDSDAESGADSDTEFTYHPKNHTHVELIDYTTFVDVPTIFPEPVRSSLPYREMRRDEMADYSGVMIDDERLVGLKYPAFSNGDMKDIHVFTM</sequence>
<evidence type="ECO:0000256" key="1">
    <source>
        <dbReference type="SAM" id="MobiDB-lite"/>
    </source>
</evidence>
<evidence type="ECO:0008006" key="4">
    <source>
        <dbReference type="Google" id="ProtNLM"/>
    </source>
</evidence>
<gene>
    <name evidence="2" type="ORF">HYDPIDRAFT_30404</name>
</gene>
<name>A0A0C9WDF5_9AGAM</name>
<dbReference type="AlphaFoldDB" id="A0A0C9WDF5"/>
<evidence type="ECO:0000313" key="2">
    <source>
        <dbReference type="EMBL" id="KIJ62437.1"/>
    </source>
</evidence>
<protein>
    <recommendedName>
        <fullName evidence="4">F-box domain-containing protein</fullName>
    </recommendedName>
</protein>
<feature type="region of interest" description="Disordered" evidence="1">
    <location>
        <begin position="497"/>
        <end position="520"/>
    </location>
</feature>
<dbReference type="EMBL" id="KN839855">
    <property type="protein sequence ID" value="KIJ62437.1"/>
    <property type="molecule type" value="Genomic_DNA"/>
</dbReference>
<dbReference type="HOGENOM" id="CLU_007279_2_0_1"/>
<dbReference type="OrthoDB" id="2745718at2759"/>
<feature type="compositionally biased region" description="Acidic residues" evidence="1">
    <location>
        <begin position="506"/>
        <end position="516"/>
    </location>
</feature>
<evidence type="ECO:0000313" key="3">
    <source>
        <dbReference type="Proteomes" id="UP000053820"/>
    </source>
</evidence>
<keyword evidence="3" id="KW-1185">Reference proteome</keyword>
<dbReference type="Proteomes" id="UP000053820">
    <property type="component" value="Unassembled WGS sequence"/>
</dbReference>
<reference evidence="2 3" key="1">
    <citation type="submission" date="2014-04" db="EMBL/GenBank/DDBJ databases">
        <title>Evolutionary Origins and Diversification of the Mycorrhizal Mutualists.</title>
        <authorList>
            <consortium name="DOE Joint Genome Institute"/>
            <consortium name="Mycorrhizal Genomics Consortium"/>
            <person name="Kohler A."/>
            <person name="Kuo A."/>
            <person name="Nagy L.G."/>
            <person name="Floudas D."/>
            <person name="Copeland A."/>
            <person name="Barry K.W."/>
            <person name="Cichocki N."/>
            <person name="Veneault-Fourrey C."/>
            <person name="LaButti K."/>
            <person name="Lindquist E.A."/>
            <person name="Lipzen A."/>
            <person name="Lundell T."/>
            <person name="Morin E."/>
            <person name="Murat C."/>
            <person name="Riley R."/>
            <person name="Ohm R."/>
            <person name="Sun H."/>
            <person name="Tunlid A."/>
            <person name="Henrissat B."/>
            <person name="Grigoriev I.V."/>
            <person name="Hibbett D.S."/>
            <person name="Martin F."/>
        </authorList>
    </citation>
    <scope>NUCLEOTIDE SEQUENCE [LARGE SCALE GENOMIC DNA]</scope>
    <source>
        <strain evidence="2 3">MD-312</strain>
    </source>
</reference>
<organism evidence="2 3">
    <name type="scientific">Hydnomerulius pinastri MD-312</name>
    <dbReference type="NCBI Taxonomy" id="994086"/>
    <lineage>
        <taxon>Eukaryota</taxon>
        <taxon>Fungi</taxon>
        <taxon>Dikarya</taxon>
        <taxon>Basidiomycota</taxon>
        <taxon>Agaricomycotina</taxon>
        <taxon>Agaricomycetes</taxon>
        <taxon>Agaricomycetidae</taxon>
        <taxon>Boletales</taxon>
        <taxon>Boletales incertae sedis</taxon>
        <taxon>Leucogyrophana</taxon>
    </lineage>
</organism>
<proteinExistence type="predicted"/>